<feature type="compositionally biased region" description="Basic and acidic residues" evidence="1">
    <location>
        <begin position="470"/>
        <end position="490"/>
    </location>
</feature>
<dbReference type="PANTHER" id="PTHR35366">
    <property type="entry name" value="PROTEIN CBG18620"/>
    <property type="match status" value="1"/>
</dbReference>
<evidence type="ECO:0000256" key="1">
    <source>
        <dbReference type="SAM" id="MobiDB-lite"/>
    </source>
</evidence>
<evidence type="ECO:0000259" key="2">
    <source>
        <dbReference type="Pfam" id="PF00646"/>
    </source>
</evidence>
<dbReference type="AlphaFoldDB" id="A0A6A5GCV6"/>
<sequence>MVSWSQIPPEIKRHVVQKLDFMSRISLKNTSHLDRQIVESTKLYIPRARFGYKDGKSLVVIYTGIEKFLRLEMEKCGNGVVIQKSENSYDHSKFARKFMPSIDTFSLGLFVLKSLLIDINIEVIEWDLPEESEEGMVERIVKFLSPARFQVKEMACLWNSTESFQSFCFQIVVWEHLKSIRRIGVFPTSGSLEPIFIHEDESEFNGRPYYKTSITMSYLAELFGMAFDFSFYHQNPICANYRLKNGTTPEKEKFRRKEEDDTVTRCYASECGTWEHKMLKENEDRLKQRLDSQKCGTSWLCENHADPFDYWYHHNFPLRLAQEPDWNAVICIGSEFLLGLDDLFDPMIKAAEEAEEKRLENVILDTSTSSWGFRRLDEGEVQRIPHVMGHKSDNVKKTCGSKAGKPKGDLNGLNMRDIMKCLEEVGIVEDIQWNSEDSEENSEEGEDPDVPKIFAMGGYLSSPTETSTTEEQRARAGKEKESQEEKKNTEGSDCGIHMNPHGTFNGCHFTINNGSEDITNQENGSRGETVNHRKRRWRQRRLMQNSTGSPNRQRTRLDVPVNPDLDYDSFRNVNDSSRNEIQIEEIIQNTTSNRPLDVDLESMRMDSSLILETNHFDGIEQARGLESRASIVRNPTGDGLGLEMDELTNVTNSDCTFYQDEMAHDYDCWTIIGVESHAPMNPG</sequence>
<feature type="region of interest" description="Disordered" evidence="1">
    <location>
        <begin position="515"/>
        <end position="563"/>
    </location>
</feature>
<reference evidence="3 4" key="1">
    <citation type="submission" date="2019-12" db="EMBL/GenBank/DDBJ databases">
        <title>Chromosome-level assembly of the Caenorhabditis remanei genome.</title>
        <authorList>
            <person name="Teterina A.A."/>
            <person name="Willis J.H."/>
            <person name="Phillips P.C."/>
        </authorList>
    </citation>
    <scope>NUCLEOTIDE SEQUENCE [LARGE SCALE GENOMIC DNA]</scope>
    <source>
        <strain evidence="3 4">PX506</strain>
        <tissue evidence="3">Whole organism</tissue>
    </source>
</reference>
<dbReference type="PANTHER" id="PTHR35366:SF3">
    <property type="entry name" value="CW-TYPE DOMAIN-CONTAINING PROTEIN"/>
    <property type="match status" value="1"/>
</dbReference>
<evidence type="ECO:0000313" key="3">
    <source>
        <dbReference type="EMBL" id="KAF1753087.1"/>
    </source>
</evidence>
<name>A0A6A5GCV6_CAERE</name>
<dbReference type="RefSeq" id="XP_053582050.1">
    <property type="nucleotide sequence ID" value="XM_053733137.1"/>
</dbReference>
<feature type="compositionally biased region" description="Polar residues" evidence="1">
    <location>
        <begin position="542"/>
        <end position="552"/>
    </location>
</feature>
<dbReference type="GeneID" id="9838849"/>
<proteinExistence type="predicted"/>
<accession>A0A6A5GCV6</accession>
<dbReference type="EMBL" id="WUAV01000005">
    <property type="protein sequence ID" value="KAF1753087.1"/>
    <property type="molecule type" value="Genomic_DNA"/>
</dbReference>
<feature type="region of interest" description="Disordered" evidence="1">
    <location>
        <begin position="431"/>
        <end position="499"/>
    </location>
</feature>
<dbReference type="InterPro" id="IPR001810">
    <property type="entry name" value="F-box_dom"/>
</dbReference>
<gene>
    <name evidence="3" type="ORF">GCK72_019643</name>
</gene>
<dbReference type="Pfam" id="PF00646">
    <property type="entry name" value="F-box"/>
    <property type="match status" value="1"/>
</dbReference>
<dbReference type="CTD" id="9838849"/>
<comment type="caution">
    <text evidence="3">The sequence shown here is derived from an EMBL/GenBank/DDBJ whole genome shotgun (WGS) entry which is preliminary data.</text>
</comment>
<feature type="compositionally biased region" description="Basic residues" evidence="1">
    <location>
        <begin position="532"/>
        <end position="541"/>
    </location>
</feature>
<dbReference type="KEGG" id="crq:GCK72_019643"/>
<evidence type="ECO:0000313" key="4">
    <source>
        <dbReference type="Proteomes" id="UP000483820"/>
    </source>
</evidence>
<feature type="compositionally biased region" description="Polar residues" evidence="1">
    <location>
        <begin position="515"/>
        <end position="528"/>
    </location>
</feature>
<protein>
    <recommendedName>
        <fullName evidence="2">F-box domain-containing protein</fullName>
    </recommendedName>
</protein>
<feature type="domain" description="F-box" evidence="2">
    <location>
        <begin position="4"/>
        <end position="45"/>
    </location>
</feature>
<organism evidence="3 4">
    <name type="scientific">Caenorhabditis remanei</name>
    <name type="common">Caenorhabditis vulgaris</name>
    <dbReference type="NCBI Taxonomy" id="31234"/>
    <lineage>
        <taxon>Eukaryota</taxon>
        <taxon>Metazoa</taxon>
        <taxon>Ecdysozoa</taxon>
        <taxon>Nematoda</taxon>
        <taxon>Chromadorea</taxon>
        <taxon>Rhabditida</taxon>
        <taxon>Rhabditina</taxon>
        <taxon>Rhabditomorpha</taxon>
        <taxon>Rhabditoidea</taxon>
        <taxon>Rhabditidae</taxon>
        <taxon>Peloderinae</taxon>
        <taxon>Caenorhabditis</taxon>
    </lineage>
</organism>
<feature type="compositionally biased region" description="Acidic residues" evidence="1">
    <location>
        <begin position="436"/>
        <end position="448"/>
    </location>
</feature>
<dbReference type="Proteomes" id="UP000483820">
    <property type="component" value="Chromosome V"/>
</dbReference>